<comment type="subcellular location">
    <subcellularLocation>
        <location evidence="1">Membrane</location>
    </subcellularLocation>
</comment>
<dbReference type="Gene3D" id="2.40.160.50">
    <property type="entry name" value="membrane protein fhac: a member of the omp85/tpsb transporter family"/>
    <property type="match status" value="1"/>
</dbReference>
<evidence type="ECO:0000313" key="5">
    <source>
        <dbReference type="Proteomes" id="UP001370348"/>
    </source>
</evidence>
<accession>A0ABZ2MCF4</accession>
<evidence type="ECO:0000313" key="4">
    <source>
        <dbReference type="EMBL" id="WXB20200.1"/>
    </source>
</evidence>
<dbReference type="InterPro" id="IPR000184">
    <property type="entry name" value="Bac_surfAg_D15"/>
</dbReference>
<name>A0ABZ2MCF4_9BACT</name>
<protein>
    <submittedName>
        <fullName evidence="4">BamA/TamA family outer membrane protein</fullName>
    </submittedName>
</protein>
<reference evidence="4 5" key="1">
    <citation type="submission" date="2021-12" db="EMBL/GenBank/DDBJ databases">
        <title>Discovery of the Pendulisporaceae a myxobacterial family with distinct sporulation behavior and unique specialized metabolism.</title>
        <authorList>
            <person name="Garcia R."/>
            <person name="Popoff A."/>
            <person name="Bader C.D."/>
            <person name="Loehr J."/>
            <person name="Walesch S."/>
            <person name="Walt C."/>
            <person name="Boldt J."/>
            <person name="Bunk B."/>
            <person name="Haeckl F.J.F.P.J."/>
            <person name="Gunesch A.P."/>
            <person name="Birkelbach J."/>
            <person name="Nuebel U."/>
            <person name="Pietschmann T."/>
            <person name="Bach T."/>
            <person name="Mueller R."/>
        </authorList>
    </citation>
    <scope>NUCLEOTIDE SEQUENCE [LARGE SCALE GENOMIC DNA]</scope>
    <source>
        <strain evidence="4 5">MSr11954</strain>
    </source>
</reference>
<dbReference type="Pfam" id="PF01103">
    <property type="entry name" value="Omp85"/>
    <property type="match status" value="1"/>
</dbReference>
<evidence type="ECO:0000259" key="3">
    <source>
        <dbReference type="Pfam" id="PF01103"/>
    </source>
</evidence>
<dbReference type="EMBL" id="CP089984">
    <property type="protein sequence ID" value="WXB20200.1"/>
    <property type="molecule type" value="Genomic_DNA"/>
</dbReference>
<keyword evidence="5" id="KW-1185">Reference proteome</keyword>
<dbReference type="Proteomes" id="UP001370348">
    <property type="component" value="Chromosome"/>
</dbReference>
<feature type="domain" description="Bacterial surface antigen (D15)" evidence="3">
    <location>
        <begin position="34"/>
        <end position="256"/>
    </location>
</feature>
<evidence type="ECO:0000256" key="1">
    <source>
        <dbReference type="ARBA" id="ARBA00004370"/>
    </source>
</evidence>
<proteinExistence type="predicted"/>
<keyword evidence="2" id="KW-0472">Membrane</keyword>
<evidence type="ECO:0000256" key="2">
    <source>
        <dbReference type="ARBA" id="ARBA00023136"/>
    </source>
</evidence>
<gene>
    <name evidence="4" type="ORF">LZC94_15990</name>
</gene>
<sequence length="380" mass="42022">MINDLWLGLSADAEPNGRARPLTAYGGIDVSERNLAGTGITLGGAVALADRQLALRTRFADPHFYGTPWIANVELLYNNAKDFFGNRDVLVDGNRDVLGDDPSRMGEQDFAVAAYQRFGGSLGVGHDLGLGTQLFVDYRFEKIDANLPRAASHRRGLDIEPIDFHLHGGSSLLSTLRATLVHDTRDEPFLPSRGSHITVRSEVSLTPLGTAYPYTKLQFRGSRWFPLPWGHVLRLEGFLGSIFGDAPLFERFYVGDFSELLPDRVLDLNFDRRAAPNFFDTSILEMRYGTYAAKLNFEYRIPIYRGTRSIYGIDLFGSAGIYGLTDDLNLQKPPRGYNGLSKVPIDLTFNAGLRIETSAGGFTFGISNLLGFVPVRSEGK</sequence>
<organism evidence="4 5">
    <name type="scientific">Pendulispora albinea</name>
    <dbReference type="NCBI Taxonomy" id="2741071"/>
    <lineage>
        <taxon>Bacteria</taxon>
        <taxon>Pseudomonadati</taxon>
        <taxon>Myxococcota</taxon>
        <taxon>Myxococcia</taxon>
        <taxon>Myxococcales</taxon>
        <taxon>Sorangiineae</taxon>
        <taxon>Pendulisporaceae</taxon>
        <taxon>Pendulispora</taxon>
    </lineage>
</organism>